<dbReference type="GO" id="GO:0005737">
    <property type="term" value="C:cytoplasm"/>
    <property type="evidence" value="ECO:0007669"/>
    <property type="project" value="UniProtKB-ARBA"/>
</dbReference>
<evidence type="ECO:0000256" key="1">
    <source>
        <dbReference type="ARBA" id="ARBA00004255"/>
    </source>
</evidence>
<evidence type="ECO:0000256" key="2">
    <source>
        <dbReference type="ARBA" id="ARBA00023034"/>
    </source>
</evidence>
<dbReference type="AlphaFoldDB" id="A0A9D1D1U7"/>
<name>A0A9D1D1U7_9FIRM</name>
<dbReference type="GO" id="GO:0070273">
    <property type="term" value="F:phosphatidylinositol-4-phosphate binding"/>
    <property type="evidence" value="ECO:0007669"/>
    <property type="project" value="InterPro"/>
</dbReference>
<keyword evidence="4" id="KW-0472">Membrane</keyword>
<gene>
    <name evidence="5" type="ORF">IAB26_13765</name>
</gene>
<proteinExistence type="predicted"/>
<sequence>MRDLSISQEYYLCAVNEKGSISSFAAEKLVCLVASALLDMKLADCIEIENKRVQVIGDLPEELSFLDSLYDFIHVGKPVKVEKILEEYTYSMTDKRLKRLMADLGRSMEEDGITKEVVSGLFGGKSSYVPNQEAVELVIDKVRAEMLEEGTVTEEVAALIVLLDISKSMKYYFSKYEQKKIKEKLERLLHDPSGKMVKGMVDYIQTMMTMSAILLTVYN</sequence>
<evidence type="ECO:0000313" key="6">
    <source>
        <dbReference type="Proteomes" id="UP000886886"/>
    </source>
</evidence>
<evidence type="ECO:0000256" key="3">
    <source>
        <dbReference type="ARBA" id="ARBA00023121"/>
    </source>
</evidence>
<dbReference type="Pfam" id="PF05719">
    <property type="entry name" value="GPP34"/>
    <property type="match status" value="1"/>
</dbReference>
<dbReference type="InterPro" id="IPR038261">
    <property type="entry name" value="GPP34-like_sf"/>
</dbReference>
<dbReference type="Gene3D" id="1.10.3630.10">
    <property type="entry name" value="yeast vps74-n-term truncation variant domain like"/>
    <property type="match status" value="1"/>
</dbReference>
<dbReference type="EMBL" id="DVFT01000201">
    <property type="protein sequence ID" value="HIQ97610.1"/>
    <property type="molecule type" value="Genomic_DNA"/>
</dbReference>
<reference evidence="5" key="1">
    <citation type="submission" date="2020-10" db="EMBL/GenBank/DDBJ databases">
        <authorList>
            <person name="Gilroy R."/>
        </authorList>
    </citation>
    <scope>NUCLEOTIDE SEQUENCE</scope>
    <source>
        <strain evidence="5">ChiSjej3B21-11622</strain>
    </source>
</reference>
<dbReference type="Proteomes" id="UP000886886">
    <property type="component" value="Unassembled WGS sequence"/>
</dbReference>
<keyword evidence="2" id="KW-0333">Golgi apparatus</keyword>
<reference evidence="5" key="2">
    <citation type="journal article" date="2021" name="PeerJ">
        <title>Extensive microbial diversity within the chicken gut microbiome revealed by metagenomics and culture.</title>
        <authorList>
            <person name="Gilroy R."/>
            <person name="Ravi A."/>
            <person name="Getino M."/>
            <person name="Pursley I."/>
            <person name="Horton D.L."/>
            <person name="Alikhan N.F."/>
            <person name="Baker D."/>
            <person name="Gharbi K."/>
            <person name="Hall N."/>
            <person name="Watson M."/>
            <person name="Adriaenssens E.M."/>
            <person name="Foster-Nyarko E."/>
            <person name="Jarju S."/>
            <person name="Secka A."/>
            <person name="Antonio M."/>
            <person name="Oren A."/>
            <person name="Chaudhuri R.R."/>
            <person name="La Ragione R."/>
            <person name="Hildebrand F."/>
            <person name="Pallen M.J."/>
        </authorList>
    </citation>
    <scope>NUCLEOTIDE SEQUENCE</scope>
    <source>
        <strain evidence="5">ChiSjej3B21-11622</strain>
    </source>
</reference>
<keyword evidence="3" id="KW-0446">Lipid-binding</keyword>
<evidence type="ECO:0000313" key="5">
    <source>
        <dbReference type="EMBL" id="HIQ97610.1"/>
    </source>
</evidence>
<dbReference type="InterPro" id="IPR008628">
    <property type="entry name" value="GPP34-like"/>
</dbReference>
<evidence type="ECO:0000256" key="4">
    <source>
        <dbReference type="ARBA" id="ARBA00023136"/>
    </source>
</evidence>
<protein>
    <submittedName>
        <fullName evidence="5">GPP34 family phosphoprotein</fullName>
    </submittedName>
</protein>
<comment type="subcellular location">
    <subcellularLocation>
        <location evidence="1">Golgi apparatus membrane</location>
        <topology evidence="1">Peripheral membrane protein</topology>
        <orientation evidence="1">Cytoplasmic side</orientation>
    </subcellularLocation>
</comment>
<comment type="caution">
    <text evidence="5">The sequence shown here is derived from an EMBL/GenBank/DDBJ whole genome shotgun (WGS) entry which is preliminary data.</text>
</comment>
<accession>A0A9D1D1U7</accession>
<dbReference type="GO" id="GO:0012505">
    <property type="term" value="C:endomembrane system"/>
    <property type="evidence" value="ECO:0007669"/>
    <property type="project" value="UniProtKB-ARBA"/>
</dbReference>
<organism evidence="5 6">
    <name type="scientific">Candidatus Limivivens merdigallinarum</name>
    <dbReference type="NCBI Taxonomy" id="2840859"/>
    <lineage>
        <taxon>Bacteria</taxon>
        <taxon>Bacillati</taxon>
        <taxon>Bacillota</taxon>
        <taxon>Clostridia</taxon>
        <taxon>Lachnospirales</taxon>
        <taxon>Lachnospiraceae</taxon>
        <taxon>Lachnospiraceae incertae sedis</taxon>
        <taxon>Candidatus Limivivens</taxon>
    </lineage>
</organism>